<protein>
    <submittedName>
        <fullName evidence="4">Acyltransferase family protein</fullName>
        <ecNumber evidence="4">2.3.1.-</ecNumber>
    </submittedName>
</protein>
<dbReference type="GO" id="GO:0016746">
    <property type="term" value="F:acyltransferase activity"/>
    <property type="evidence" value="ECO:0007669"/>
    <property type="project" value="UniProtKB-KW"/>
</dbReference>
<evidence type="ECO:0000256" key="1">
    <source>
        <dbReference type="SAM" id="Phobius"/>
    </source>
</evidence>
<dbReference type="EC" id="2.3.1.-" evidence="4"/>
<keyword evidence="1" id="KW-0472">Membrane</keyword>
<keyword evidence="1" id="KW-1133">Transmembrane helix</keyword>
<dbReference type="RefSeq" id="WP_194425050.1">
    <property type="nucleotide sequence ID" value="NZ_BAAAPT010000001.1"/>
</dbReference>
<keyword evidence="4" id="KW-0808">Transferase</keyword>
<sequence length="690" mass="73401">MRSAEASPPAGSTQATALPSSPSRVVRADLQALRAFAVLAVVAYHLWPGAVPGGYIGVDVFFVISGYLITEHLLRRHRQHGGISIAHFWAARARRLLPAALTVLLVSVALTLLWAPPALRAQYLQSVIASALYVENWQLAANAIDYLGQENAPPIAQHYWSLSVEEQFYLIWPLLILAAGALAARMRSRSGVVLGVALSTLAVFSLSLSIWWSANEPGLGYFSTISRMWEFAIGAAVALLPAMTLRSRSWRGATWFGAWGSLACIVFIFGADTTFPGPSALWPTLAAAALIAVGPIAPFRLLHRAQSALPIQWVGDHSYGIYLWHWPLIVIAPWVLGAPPSFVWNVGILATSFLAAAITKKVIEDPIRFGRTAIQARPGRVAWLTAAAMVVVLAAAIASLSATSSTGSARPSAELADPTRCHGASAMLSPTCADALTSETPVAALTPAITGLYDDTGGAYRCYDQQPSGNPTSCTVASGGPSATRVALVGDSHAAMLIPALEVIARERGWSVDVWVGRGCKWYADTPETDCAARHDEIDEKVLSGEYDLLVETWRNGDSDDADAARVSDALSSRWSTAWKRGTAVAAVIDNPAMPRPAEECLLSTEVFTADSCSFPRPDAALATDPLRTAAERSPATPVDLTSAYCHETCPVVVGGVVIYRDSHHITASFSTTLSSALGDRLDSALASRG</sequence>
<feature type="domain" description="SGNH" evidence="3">
    <location>
        <begin position="461"/>
        <end position="676"/>
    </location>
</feature>
<feature type="domain" description="Acyltransferase 3" evidence="2">
    <location>
        <begin position="29"/>
        <end position="358"/>
    </location>
</feature>
<dbReference type="PANTHER" id="PTHR23028">
    <property type="entry name" value="ACETYLTRANSFERASE"/>
    <property type="match status" value="1"/>
</dbReference>
<evidence type="ECO:0000313" key="5">
    <source>
        <dbReference type="Proteomes" id="UP001291912"/>
    </source>
</evidence>
<feature type="transmembrane region" description="Helical" evidence="1">
    <location>
        <begin position="319"/>
        <end position="336"/>
    </location>
</feature>
<keyword evidence="1" id="KW-0812">Transmembrane</keyword>
<feature type="transmembrane region" description="Helical" evidence="1">
    <location>
        <begin position="191"/>
        <end position="212"/>
    </location>
</feature>
<dbReference type="InterPro" id="IPR002656">
    <property type="entry name" value="Acyl_transf_3_dom"/>
</dbReference>
<feature type="transmembrane region" description="Helical" evidence="1">
    <location>
        <begin position="252"/>
        <end position="269"/>
    </location>
</feature>
<evidence type="ECO:0000313" key="4">
    <source>
        <dbReference type="EMBL" id="MDZ8161551.1"/>
    </source>
</evidence>
<feature type="transmembrane region" description="Helical" evidence="1">
    <location>
        <begin position="281"/>
        <end position="299"/>
    </location>
</feature>
<dbReference type="Pfam" id="PF19040">
    <property type="entry name" value="SGNH"/>
    <property type="match status" value="1"/>
</dbReference>
<feature type="transmembrane region" description="Helical" evidence="1">
    <location>
        <begin position="53"/>
        <end position="74"/>
    </location>
</feature>
<feature type="transmembrane region" description="Helical" evidence="1">
    <location>
        <begin position="381"/>
        <end position="402"/>
    </location>
</feature>
<feature type="transmembrane region" description="Helical" evidence="1">
    <location>
        <begin position="342"/>
        <end position="360"/>
    </location>
</feature>
<dbReference type="Proteomes" id="UP001291912">
    <property type="component" value="Unassembled WGS sequence"/>
</dbReference>
<gene>
    <name evidence="4" type="ORF">R2Q92_06835</name>
</gene>
<evidence type="ECO:0000259" key="2">
    <source>
        <dbReference type="Pfam" id="PF01757"/>
    </source>
</evidence>
<feature type="transmembrane region" description="Helical" evidence="1">
    <location>
        <begin position="95"/>
        <end position="115"/>
    </location>
</feature>
<feature type="transmembrane region" description="Helical" evidence="1">
    <location>
        <begin position="167"/>
        <end position="184"/>
    </location>
</feature>
<dbReference type="InterPro" id="IPR050879">
    <property type="entry name" value="Acyltransferase_3"/>
</dbReference>
<evidence type="ECO:0000259" key="3">
    <source>
        <dbReference type="Pfam" id="PF19040"/>
    </source>
</evidence>
<name>A0ABU5N641_9MICO</name>
<keyword evidence="5" id="KW-1185">Reference proteome</keyword>
<proteinExistence type="predicted"/>
<organism evidence="4 5">
    <name type="scientific">Microbacterium aquimaris</name>
    <dbReference type="NCBI Taxonomy" id="459816"/>
    <lineage>
        <taxon>Bacteria</taxon>
        <taxon>Bacillati</taxon>
        <taxon>Actinomycetota</taxon>
        <taxon>Actinomycetes</taxon>
        <taxon>Micrococcales</taxon>
        <taxon>Microbacteriaceae</taxon>
        <taxon>Microbacterium</taxon>
    </lineage>
</organism>
<dbReference type="EMBL" id="JAWJYN010000001">
    <property type="protein sequence ID" value="MDZ8161551.1"/>
    <property type="molecule type" value="Genomic_DNA"/>
</dbReference>
<dbReference type="PANTHER" id="PTHR23028:SF53">
    <property type="entry name" value="ACYL_TRANSF_3 DOMAIN-CONTAINING PROTEIN"/>
    <property type="match status" value="1"/>
</dbReference>
<reference evidence="4 5" key="1">
    <citation type="submission" date="2023-10" db="EMBL/GenBank/DDBJ databases">
        <title>Microbacterium xanthum sp. nov., isolated from seaweed.</title>
        <authorList>
            <person name="Lee S.D."/>
        </authorList>
    </citation>
    <scope>NUCLEOTIDE SEQUENCE [LARGE SCALE GENOMIC DNA]</scope>
    <source>
        <strain evidence="4 5">KCTC 19124</strain>
    </source>
</reference>
<accession>A0ABU5N641</accession>
<keyword evidence="4" id="KW-0012">Acyltransferase</keyword>
<dbReference type="InterPro" id="IPR043968">
    <property type="entry name" value="SGNH"/>
</dbReference>
<dbReference type="Pfam" id="PF01757">
    <property type="entry name" value="Acyl_transf_3"/>
    <property type="match status" value="1"/>
</dbReference>
<feature type="transmembrane region" description="Helical" evidence="1">
    <location>
        <begin position="218"/>
        <end position="240"/>
    </location>
</feature>
<comment type="caution">
    <text evidence="4">The sequence shown here is derived from an EMBL/GenBank/DDBJ whole genome shotgun (WGS) entry which is preliminary data.</text>
</comment>